<name>A0A075UNZ4_9PSEU</name>
<dbReference type="HOGENOM" id="CLU_2068177_0_0_11"/>
<evidence type="ECO:0000313" key="2">
    <source>
        <dbReference type="Proteomes" id="UP000028492"/>
    </source>
</evidence>
<dbReference type="AlphaFoldDB" id="A0A075UNZ4"/>
<dbReference type="KEGG" id="aja:AJAP_08640"/>
<protein>
    <submittedName>
        <fullName evidence="1">Uncharacterized protein</fullName>
    </submittedName>
</protein>
<dbReference type="Proteomes" id="UP000028492">
    <property type="component" value="Chromosome"/>
</dbReference>
<evidence type="ECO:0000313" key="1">
    <source>
        <dbReference type="EMBL" id="AIG74628.1"/>
    </source>
</evidence>
<keyword evidence="2" id="KW-1185">Reference proteome</keyword>
<dbReference type="STRING" id="208439.AJAP_08640"/>
<reference evidence="1 2" key="1">
    <citation type="journal article" date="2014" name="J. Biotechnol.">
        <title>Complete genome sequence of the actinobacterium Amycolatopsis japonica MG417-CF17(T) (=DSM 44213T) producing (S,S)-N,N'-ethylenediaminedisuccinic acid.</title>
        <authorList>
            <person name="Stegmann E."/>
            <person name="Albersmeier A."/>
            <person name="Spohn M."/>
            <person name="Gert H."/>
            <person name="Weber T."/>
            <person name="Wohlleben W."/>
            <person name="Kalinowski J."/>
            <person name="Ruckert C."/>
        </authorList>
    </citation>
    <scope>NUCLEOTIDE SEQUENCE [LARGE SCALE GENOMIC DNA]</scope>
    <source>
        <strain evidence="2">MG417-CF17 (DSM 44213)</strain>
    </source>
</reference>
<organism evidence="1 2">
    <name type="scientific">Amycolatopsis japonica</name>
    <dbReference type="NCBI Taxonomy" id="208439"/>
    <lineage>
        <taxon>Bacteria</taxon>
        <taxon>Bacillati</taxon>
        <taxon>Actinomycetota</taxon>
        <taxon>Actinomycetes</taxon>
        <taxon>Pseudonocardiales</taxon>
        <taxon>Pseudonocardiaceae</taxon>
        <taxon>Amycolatopsis</taxon>
        <taxon>Amycolatopsis japonica group</taxon>
    </lineage>
</organism>
<dbReference type="RefSeq" id="WP_038509484.1">
    <property type="nucleotide sequence ID" value="NZ_CP008953.1"/>
</dbReference>
<sequence length="118" mass="12950">MTFDIIGLCRDEPGAEETIEALLVAGPELLVAEQAEDGVTQLHHPDGRPLVVIEDIRLVRVAGEAQRLLGLDAEVEVPHPVWWVECRTRDDDAEAETVARAFIGALVERTGGLSWSNR</sequence>
<dbReference type="eggNOG" id="ENOG502ZQYU">
    <property type="taxonomic scope" value="Bacteria"/>
</dbReference>
<proteinExistence type="predicted"/>
<accession>A0A075UNZ4</accession>
<gene>
    <name evidence="1" type="ORF">AJAP_08640</name>
</gene>
<dbReference type="EMBL" id="CP008953">
    <property type="protein sequence ID" value="AIG74628.1"/>
    <property type="molecule type" value="Genomic_DNA"/>
</dbReference>